<evidence type="ECO:0000256" key="2">
    <source>
        <dbReference type="ARBA" id="ARBA00023015"/>
    </source>
</evidence>
<feature type="coiled-coil region" evidence="5">
    <location>
        <begin position="63"/>
        <end position="90"/>
    </location>
</feature>
<keyword evidence="4" id="KW-0804">Transcription</keyword>
<evidence type="ECO:0000259" key="6">
    <source>
        <dbReference type="PROSITE" id="PS50931"/>
    </source>
</evidence>
<feature type="domain" description="HTH lysR-type" evidence="6">
    <location>
        <begin position="3"/>
        <end position="60"/>
    </location>
</feature>
<dbReference type="PANTHER" id="PTHR30346">
    <property type="entry name" value="TRANSCRIPTIONAL DUAL REGULATOR HCAR-RELATED"/>
    <property type="match status" value="1"/>
</dbReference>
<dbReference type="Gene3D" id="1.10.10.10">
    <property type="entry name" value="Winged helix-like DNA-binding domain superfamily/Winged helix DNA-binding domain"/>
    <property type="match status" value="1"/>
</dbReference>
<dbReference type="InterPro" id="IPR000847">
    <property type="entry name" value="LysR_HTH_N"/>
</dbReference>
<name>A0ABW8CAY7_9ACTN</name>
<evidence type="ECO:0000256" key="5">
    <source>
        <dbReference type="SAM" id="Coils"/>
    </source>
</evidence>
<organism evidence="7 8">
    <name type="scientific">Streptomyces fildesensis</name>
    <dbReference type="NCBI Taxonomy" id="375757"/>
    <lineage>
        <taxon>Bacteria</taxon>
        <taxon>Bacillati</taxon>
        <taxon>Actinomycetota</taxon>
        <taxon>Actinomycetes</taxon>
        <taxon>Kitasatosporales</taxon>
        <taxon>Streptomycetaceae</taxon>
        <taxon>Streptomyces</taxon>
    </lineage>
</organism>
<evidence type="ECO:0000256" key="4">
    <source>
        <dbReference type="ARBA" id="ARBA00023163"/>
    </source>
</evidence>
<protein>
    <submittedName>
        <fullName evidence="7">LysR family transcriptional regulator</fullName>
    </submittedName>
</protein>
<keyword evidence="8" id="KW-1185">Reference proteome</keyword>
<evidence type="ECO:0000256" key="1">
    <source>
        <dbReference type="ARBA" id="ARBA00009437"/>
    </source>
</evidence>
<evidence type="ECO:0000256" key="3">
    <source>
        <dbReference type="ARBA" id="ARBA00023125"/>
    </source>
</evidence>
<dbReference type="InterPro" id="IPR036390">
    <property type="entry name" value="WH_DNA-bd_sf"/>
</dbReference>
<comment type="similarity">
    <text evidence="1">Belongs to the LysR transcriptional regulatory family.</text>
</comment>
<evidence type="ECO:0000313" key="8">
    <source>
        <dbReference type="Proteomes" id="UP001614394"/>
    </source>
</evidence>
<keyword evidence="5" id="KW-0175">Coiled coil</keyword>
<dbReference type="InterPro" id="IPR036388">
    <property type="entry name" value="WH-like_DNA-bd_sf"/>
</dbReference>
<accession>A0ABW8CAY7</accession>
<dbReference type="PANTHER" id="PTHR30346:SF29">
    <property type="entry name" value="LYSR SUBSTRATE-BINDING"/>
    <property type="match status" value="1"/>
</dbReference>
<dbReference type="Pfam" id="PF03466">
    <property type="entry name" value="LysR_substrate"/>
    <property type="match status" value="1"/>
</dbReference>
<dbReference type="SUPFAM" id="SSF46785">
    <property type="entry name" value="Winged helix' DNA-binding domain"/>
    <property type="match status" value="1"/>
</dbReference>
<dbReference type="SUPFAM" id="SSF53850">
    <property type="entry name" value="Periplasmic binding protein-like II"/>
    <property type="match status" value="1"/>
</dbReference>
<dbReference type="RefSeq" id="WP_399652844.1">
    <property type="nucleotide sequence ID" value="NZ_JBITYG010000007.1"/>
</dbReference>
<keyword evidence="2" id="KW-0805">Transcription regulation</keyword>
<comment type="caution">
    <text evidence="7">The sequence shown here is derived from an EMBL/GenBank/DDBJ whole genome shotgun (WGS) entry which is preliminary data.</text>
</comment>
<dbReference type="Proteomes" id="UP001614394">
    <property type="component" value="Unassembled WGS sequence"/>
</dbReference>
<dbReference type="Gene3D" id="3.40.190.10">
    <property type="entry name" value="Periplasmic binding protein-like II"/>
    <property type="match status" value="2"/>
</dbReference>
<evidence type="ECO:0000313" key="7">
    <source>
        <dbReference type="EMBL" id="MFI9103594.1"/>
    </source>
</evidence>
<dbReference type="InterPro" id="IPR005119">
    <property type="entry name" value="LysR_subst-bd"/>
</dbReference>
<reference evidence="7 8" key="1">
    <citation type="submission" date="2024-10" db="EMBL/GenBank/DDBJ databases">
        <title>The Natural Products Discovery Center: Release of the First 8490 Sequenced Strains for Exploring Actinobacteria Biosynthetic Diversity.</title>
        <authorList>
            <person name="Kalkreuter E."/>
            <person name="Kautsar S.A."/>
            <person name="Yang D."/>
            <person name="Bader C.D."/>
            <person name="Teijaro C.N."/>
            <person name="Fluegel L."/>
            <person name="Davis C.M."/>
            <person name="Simpson J.R."/>
            <person name="Lauterbach L."/>
            <person name="Steele A.D."/>
            <person name="Gui C."/>
            <person name="Meng S."/>
            <person name="Li G."/>
            <person name="Viehrig K."/>
            <person name="Ye F."/>
            <person name="Su P."/>
            <person name="Kiefer A.F."/>
            <person name="Nichols A."/>
            <person name="Cepeda A.J."/>
            <person name="Yan W."/>
            <person name="Fan B."/>
            <person name="Jiang Y."/>
            <person name="Adhikari A."/>
            <person name="Zheng C.-J."/>
            <person name="Schuster L."/>
            <person name="Cowan T.M."/>
            <person name="Smanski M.J."/>
            <person name="Chevrette M.G."/>
            <person name="De Carvalho L.P.S."/>
            <person name="Shen B."/>
        </authorList>
    </citation>
    <scope>NUCLEOTIDE SEQUENCE [LARGE SCALE GENOMIC DNA]</scope>
    <source>
        <strain evidence="7 8">NPDC053399</strain>
    </source>
</reference>
<proteinExistence type="inferred from homology"/>
<sequence length="305" mass="32485">MELDPRRLRVLRAVALRGGVMDAAQLLHLSPSAVSQQLAQLEREVGLPLVDRSRRRIGLTPAGHLLAARAERIEQELTEARRELTELSGRVAGPVTIAAFSTAICHLVAPALHAIVEAYPELEPRVVELEGPAALRELRTGGCDMVITEHDGESAESADGHDLASSPVADDEYRVVTPASWPRPASIRDLAGRPWVASPDDTACGRALLRICADHGFTARRDHLCREFPTVLAMVAAEAGAAVVPTLALGSTPPARVAVPAVPVVGHRRITALFRRSGPDPVASAVVQALRESADQAGLIPVRVL</sequence>
<keyword evidence="3" id="KW-0238">DNA-binding</keyword>
<dbReference type="EMBL" id="JBITYG010000007">
    <property type="protein sequence ID" value="MFI9103594.1"/>
    <property type="molecule type" value="Genomic_DNA"/>
</dbReference>
<gene>
    <name evidence="7" type="ORF">ACIGXA_24010</name>
</gene>
<dbReference type="Pfam" id="PF00126">
    <property type="entry name" value="HTH_1"/>
    <property type="match status" value="1"/>
</dbReference>
<dbReference type="PROSITE" id="PS50931">
    <property type="entry name" value="HTH_LYSR"/>
    <property type="match status" value="1"/>
</dbReference>